<dbReference type="InterPro" id="IPR036322">
    <property type="entry name" value="WD40_repeat_dom_sf"/>
</dbReference>
<evidence type="ECO:0000313" key="1">
    <source>
        <dbReference type="EMBL" id="KIK11408.1"/>
    </source>
</evidence>
<dbReference type="Proteomes" id="UP000054018">
    <property type="component" value="Unassembled WGS sequence"/>
</dbReference>
<evidence type="ECO:0000313" key="2">
    <source>
        <dbReference type="Proteomes" id="UP000054018"/>
    </source>
</evidence>
<dbReference type="EMBL" id="KN834224">
    <property type="protein sequence ID" value="KIK11408.1"/>
    <property type="molecule type" value="Genomic_DNA"/>
</dbReference>
<reference evidence="2" key="2">
    <citation type="submission" date="2015-01" db="EMBL/GenBank/DDBJ databases">
        <title>Evolutionary Origins and Diversification of the Mycorrhizal Mutualists.</title>
        <authorList>
            <consortium name="DOE Joint Genome Institute"/>
            <consortium name="Mycorrhizal Genomics Consortium"/>
            <person name="Kohler A."/>
            <person name="Kuo A."/>
            <person name="Nagy L.G."/>
            <person name="Floudas D."/>
            <person name="Copeland A."/>
            <person name="Barry K.W."/>
            <person name="Cichocki N."/>
            <person name="Veneault-Fourrey C."/>
            <person name="LaButti K."/>
            <person name="Lindquist E.A."/>
            <person name="Lipzen A."/>
            <person name="Lundell T."/>
            <person name="Morin E."/>
            <person name="Murat C."/>
            <person name="Riley R."/>
            <person name="Ohm R."/>
            <person name="Sun H."/>
            <person name="Tunlid A."/>
            <person name="Henrissat B."/>
            <person name="Grigoriev I.V."/>
            <person name="Hibbett D.S."/>
            <person name="Martin F."/>
        </authorList>
    </citation>
    <scope>NUCLEOTIDE SEQUENCE [LARGE SCALE GENOMIC DNA]</scope>
    <source>
        <strain evidence="2">441</strain>
    </source>
</reference>
<proteinExistence type="predicted"/>
<gene>
    <name evidence="1" type="ORF">PISMIDRAFT_19550</name>
</gene>
<dbReference type="STRING" id="765257.A0A0C9YU81"/>
<reference evidence="1 2" key="1">
    <citation type="submission" date="2014-04" db="EMBL/GenBank/DDBJ databases">
        <authorList>
            <consortium name="DOE Joint Genome Institute"/>
            <person name="Kuo A."/>
            <person name="Kohler A."/>
            <person name="Costa M.D."/>
            <person name="Nagy L.G."/>
            <person name="Floudas D."/>
            <person name="Copeland A."/>
            <person name="Barry K.W."/>
            <person name="Cichocki N."/>
            <person name="Veneault-Fourrey C."/>
            <person name="LaButti K."/>
            <person name="Lindquist E.A."/>
            <person name="Lipzen A."/>
            <person name="Lundell T."/>
            <person name="Morin E."/>
            <person name="Murat C."/>
            <person name="Sun H."/>
            <person name="Tunlid A."/>
            <person name="Henrissat B."/>
            <person name="Grigoriev I.V."/>
            <person name="Hibbett D.S."/>
            <person name="Martin F."/>
            <person name="Nordberg H.P."/>
            <person name="Cantor M.N."/>
            <person name="Hua S.X."/>
        </authorList>
    </citation>
    <scope>NUCLEOTIDE SEQUENCE [LARGE SCALE GENOMIC DNA]</scope>
    <source>
        <strain evidence="1 2">441</strain>
    </source>
</reference>
<accession>A0A0C9YU81</accession>
<name>A0A0C9YU81_9AGAM</name>
<dbReference type="HOGENOM" id="CLU_042559_0_0_1"/>
<dbReference type="Gene3D" id="2.130.10.10">
    <property type="entry name" value="YVTN repeat-like/Quinoprotein amine dehydrogenase"/>
    <property type="match status" value="1"/>
</dbReference>
<dbReference type="AlphaFoldDB" id="A0A0C9YU81"/>
<dbReference type="SUPFAM" id="SSF50978">
    <property type="entry name" value="WD40 repeat-like"/>
    <property type="match status" value="1"/>
</dbReference>
<sequence>MLSTLLSLLSPTQRYRKVLSFSLTAGSVHALAISIDGAILAAGGTHGIQLRNIETRKEISITTHLESRGIVSSAIWIKTKYALGETLCYGTALGYVVFVQLSPVEKQKYYQEICARRLGAGLEVTCFAWDPSSSESSHIAVGTRDHAVQVLSLSSGSQLQSMFAGCIDNTVPKVLCFADRSLYVFGLYDGKVIKLSIKDGTIMSENRCRSVIGSAAVYLKKGVFVIDNATDGFTLYHLDGADPIRMFVTDPLCIPVPKQVAFGEGSKVVIGGGSNGSVFVFARRTGRPLATLQHTRGALVQTIGVSA</sequence>
<dbReference type="OrthoDB" id="2654453at2759"/>
<organism evidence="1 2">
    <name type="scientific">Pisolithus microcarpus 441</name>
    <dbReference type="NCBI Taxonomy" id="765257"/>
    <lineage>
        <taxon>Eukaryota</taxon>
        <taxon>Fungi</taxon>
        <taxon>Dikarya</taxon>
        <taxon>Basidiomycota</taxon>
        <taxon>Agaricomycotina</taxon>
        <taxon>Agaricomycetes</taxon>
        <taxon>Agaricomycetidae</taxon>
        <taxon>Boletales</taxon>
        <taxon>Sclerodermatineae</taxon>
        <taxon>Pisolithaceae</taxon>
        <taxon>Pisolithus</taxon>
    </lineage>
</organism>
<dbReference type="InterPro" id="IPR015943">
    <property type="entry name" value="WD40/YVTN_repeat-like_dom_sf"/>
</dbReference>
<protein>
    <submittedName>
        <fullName evidence="1">Uncharacterized protein</fullName>
    </submittedName>
</protein>
<keyword evidence="2" id="KW-1185">Reference proteome</keyword>